<dbReference type="PANTHER" id="PTHR34138">
    <property type="entry name" value="CELL SHAPE-DETERMINING PROTEIN MREC"/>
    <property type="match status" value="1"/>
</dbReference>
<comment type="similarity">
    <text evidence="1 5">Belongs to the MreC family.</text>
</comment>
<feature type="coiled-coil region" evidence="6">
    <location>
        <begin position="72"/>
        <end position="116"/>
    </location>
</feature>
<dbReference type="InterPro" id="IPR007221">
    <property type="entry name" value="MreC"/>
</dbReference>
<dbReference type="NCBIfam" id="TIGR00219">
    <property type="entry name" value="mreC"/>
    <property type="match status" value="1"/>
</dbReference>
<keyword evidence="7" id="KW-0812">Transmembrane</keyword>
<organism evidence="9 10">
    <name type="scientific">Ligilactobacillus araffinosus DSM 20653</name>
    <dbReference type="NCBI Taxonomy" id="1423820"/>
    <lineage>
        <taxon>Bacteria</taxon>
        <taxon>Bacillati</taxon>
        <taxon>Bacillota</taxon>
        <taxon>Bacilli</taxon>
        <taxon>Lactobacillales</taxon>
        <taxon>Lactobacillaceae</taxon>
        <taxon>Ligilactobacillus</taxon>
    </lineage>
</organism>
<accession>A0A0R1ZLA7</accession>
<dbReference type="RefSeq" id="WP_057906843.1">
    <property type="nucleotide sequence ID" value="NZ_AYYZ01000029.1"/>
</dbReference>
<keyword evidence="7" id="KW-0472">Membrane</keyword>
<evidence type="ECO:0000256" key="6">
    <source>
        <dbReference type="SAM" id="Coils"/>
    </source>
</evidence>
<name>A0A0R1ZLA7_9LACO</name>
<dbReference type="GO" id="GO:0008360">
    <property type="term" value="P:regulation of cell shape"/>
    <property type="evidence" value="ECO:0007669"/>
    <property type="project" value="UniProtKB-KW"/>
</dbReference>
<dbReference type="Gene3D" id="2.40.10.350">
    <property type="entry name" value="Rod shape-determining protein MreC, domain 2"/>
    <property type="match status" value="1"/>
</dbReference>
<reference evidence="9 10" key="1">
    <citation type="journal article" date="2015" name="Genome Announc.">
        <title>Expanding the biotechnology potential of lactobacilli through comparative genomics of 213 strains and associated genera.</title>
        <authorList>
            <person name="Sun Z."/>
            <person name="Harris H.M."/>
            <person name="McCann A."/>
            <person name="Guo C."/>
            <person name="Argimon S."/>
            <person name="Zhang W."/>
            <person name="Yang X."/>
            <person name="Jeffery I.B."/>
            <person name="Cooney J.C."/>
            <person name="Kagawa T.F."/>
            <person name="Liu W."/>
            <person name="Song Y."/>
            <person name="Salvetti E."/>
            <person name="Wrobel A."/>
            <person name="Rasinkangas P."/>
            <person name="Parkhill J."/>
            <person name="Rea M.C."/>
            <person name="O'Sullivan O."/>
            <person name="Ritari J."/>
            <person name="Douillard F.P."/>
            <person name="Paul Ross R."/>
            <person name="Yang R."/>
            <person name="Briner A.E."/>
            <person name="Felis G.E."/>
            <person name="de Vos W.M."/>
            <person name="Barrangou R."/>
            <person name="Klaenhammer T.R."/>
            <person name="Caufield P.W."/>
            <person name="Cui Y."/>
            <person name="Zhang H."/>
            <person name="O'Toole P.W."/>
        </authorList>
    </citation>
    <scope>NUCLEOTIDE SEQUENCE [LARGE SCALE GENOMIC DNA]</scope>
    <source>
        <strain evidence="9 10">DSM 20653</strain>
    </source>
</reference>
<keyword evidence="10" id="KW-1185">Reference proteome</keyword>
<dbReference type="STRING" id="1423820.FC64_GL000987"/>
<dbReference type="Pfam" id="PF04085">
    <property type="entry name" value="MreC"/>
    <property type="match status" value="1"/>
</dbReference>
<evidence type="ECO:0000313" key="9">
    <source>
        <dbReference type="EMBL" id="KRM51795.1"/>
    </source>
</evidence>
<evidence type="ECO:0000256" key="1">
    <source>
        <dbReference type="ARBA" id="ARBA00009369"/>
    </source>
</evidence>
<dbReference type="Gene3D" id="2.40.10.340">
    <property type="entry name" value="Rod shape-determining protein MreC, domain 1"/>
    <property type="match status" value="1"/>
</dbReference>
<keyword evidence="6" id="KW-0175">Coiled coil</keyword>
<dbReference type="GO" id="GO:0005886">
    <property type="term" value="C:plasma membrane"/>
    <property type="evidence" value="ECO:0007669"/>
    <property type="project" value="TreeGrafter"/>
</dbReference>
<sequence length="283" mass="30596">MQKPFFNKKLVVTMVSLIIAFLLIAFSIFVRNDRSTPSFIQNIGNSAAGIVDKVVNAPVEGISRVTGSVSNLTDTYQENAQLKKKLDSMNALQVENETLKQENKQLKQQLSLNKSLTSYNDISAYVISRSPSTWQNQIVISKGSNAGITKGSAVVSDKGLIGRVMEVNKNNSKVELVTTQDDAADRFAVQLIDNNGQTVNGLITGYDTDTNLLVMGQITSKENIKKGAQVITSGLGGTTPKGLFVGTVEKVVNQQAGLPTKIYIKPAADMTNLNVVTVAKRQD</sequence>
<dbReference type="EMBL" id="AYYZ01000029">
    <property type="protein sequence ID" value="KRM51795.1"/>
    <property type="molecule type" value="Genomic_DNA"/>
</dbReference>
<dbReference type="InterPro" id="IPR042177">
    <property type="entry name" value="Cell/Rod_1"/>
</dbReference>
<comment type="caution">
    <text evidence="9">The sequence shown here is derived from an EMBL/GenBank/DDBJ whole genome shotgun (WGS) entry which is preliminary data.</text>
</comment>
<keyword evidence="3 5" id="KW-0133">Cell shape</keyword>
<dbReference type="InterPro" id="IPR042175">
    <property type="entry name" value="Cell/Rod_MreC_2"/>
</dbReference>
<evidence type="ECO:0000256" key="7">
    <source>
        <dbReference type="SAM" id="Phobius"/>
    </source>
</evidence>
<dbReference type="PATRIC" id="fig|1423820.4.peg.1011"/>
<evidence type="ECO:0000256" key="2">
    <source>
        <dbReference type="ARBA" id="ARBA00013855"/>
    </source>
</evidence>
<protein>
    <recommendedName>
        <fullName evidence="2 5">Cell shape-determining protein MreC</fullName>
    </recommendedName>
    <alternativeName>
        <fullName evidence="4 5">Cell shape protein MreC</fullName>
    </alternativeName>
</protein>
<evidence type="ECO:0000256" key="4">
    <source>
        <dbReference type="ARBA" id="ARBA00032089"/>
    </source>
</evidence>
<keyword evidence="7" id="KW-1133">Transmembrane helix</keyword>
<dbReference type="InterPro" id="IPR055342">
    <property type="entry name" value="MreC_beta-barrel_core"/>
</dbReference>
<dbReference type="PANTHER" id="PTHR34138:SF1">
    <property type="entry name" value="CELL SHAPE-DETERMINING PROTEIN MREC"/>
    <property type="match status" value="1"/>
</dbReference>
<feature type="transmembrane region" description="Helical" evidence="7">
    <location>
        <begin position="12"/>
        <end position="30"/>
    </location>
</feature>
<feature type="domain" description="Rod shape-determining protein MreC beta-barrel core" evidence="8">
    <location>
        <begin position="126"/>
        <end position="279"/>
    </location>
</feature>
<dbReference type="Proteomes" id="UP000051291">
    <property type="component" value="Unassembled WGS sequence"/>
</dbReference>
<dbReference type="AlphaFoldDB" id="A0A0R1ZLA7"/>
<comment type="function">
    <text evidence="5">Involved in formation and maintenance of cell shape.</text>
</comment>
<evidence type="ECO:0000313" key="10">
    <source>
        <dbReference type="Proteomes" id="UP000051291"/>
    </source>
</evidence>
<proteinExistence type="inferred from homology"/>
<evidence type="ECO:0000256" key="5">
    <source>
        <dbReference type="PIRNR" id="PIRNR038471"/>
    </source>
</evidence>
<evidence type="ECO:0000259" key="8">
    <source>
        <dbReference type="Pfam" id="PF04085"/>
    </source>
</evidence>
<dbReference type="PIRSF" id="PIRSF038471">
    <property type="entry name" value="MreC"/>
    <property type="match status" value="1"/>
</dbReference>
<gene>
    <name evidence="9" type="ORF">FC64_GL000987</name>
</gene>
<evidence type="ECO:0000256" key="3">
    <source>
        <dbReference type="ARBA" id="ARBA00022960"/>
    </source>
</evidence>